<feature type="transmembrane region" description="Helical" evidence="8">
    <location>
        <begin position="188"/>
        <end position="208"/>
    </location>
</feature>
<organism evidence="10 11">
    <name type="scientific">Salimicrobium flavidum</name>
    <dbReference type="NCBI Taxonomy" id="570947"/>
    <lineage>
        <taxon>Bacteria</taxon>
        <taxon>Bacillati</taxon>
        <taxon>Bacillota</taxon>
        <taxon>Bacilli</taxon>
        <taxon>Bacillales</taxon>
        <taxon>Bacillaceae</taxon>
        <taxon>Salimicrobium</taxon>
    </lineage>
</organism>
<keyword evidence="6 8" id="KW-1133">Transmembrane helix</keyword>
<dbReference type="PANTHER" id="PTHR43357">
    <property type="entry name" value="INNER MEMBRANE ABC TRANSPORTER PERMEASE PROTEIN YDCV"/>
    <property type="match status" value="1"/>
</dbReference>
<evidence type="ECO:0000256" key="2">
    <source>
        <dbReference type="ARBA" id="ARBA00022448"/>
    </source>
</evidence>
<feature type="transmembrane region" description="Helical" evidence="8">
    <location>
        <begin position="240"/>
        <end position="262"/>
    </location>
</feature>
<dbReference type="InterPro" id="IPR035906">
    <property type="entry name" value="MetI-like_sf"/>
</dbReference>
<dbReference type="STRING" id="570947.SAMN05421687_104192"/>
<dbReference type="InterPro" id="IPR000515">
    <property type="entry name" value="MetI-like"/>
</dbReference>
<feature type="transmembrane region" description="Helical" evidence="8">
    <location>
        <begin position="134"/>
        <end position="156"/>
    </location>
</feature>
<keyword evidence="2" id="KW-0813">Transport</keyword>
<dbReference type="PANTHER" id="PTHR43357:SF4">
    <property type="entry name" value="INNER MEMBRANE ABC TRANSPORTER PERMEASE PROTEIN YDCV"/>
    <property type="match status" value="1"/>
</dbReference>
<evidence type="ECO:0000256" key="6">
    <source>
        <dbReference type="ARBA" id="ARBA00022989"/>
    </source>
</evidence>
<evidence type="ECO:0000313" key="10">
    <source>
        <dbReference type="EMBL" id="SIS45888.1"/>
    </source>
</evidence>
<feature type="transmembrane region" description="Helical" evidence="8">
    <location>
        <begin position="57"/>
        <end position="86"/>
    </location>
</feature>
<keyword evidence="5 8" id="KW-0812">Transmembrane</keyword>
<dbReference type="EMBL" id="FTOC01000004">
    <property type="protein sequence ID" value="SIS45888.1"/>
    <property type="molecule type" value="Genomic_DNA"/>
</dbReference>
<dbReference type="Gene3D" id="1.10.3720.10">
    <property type="entry name" value="MetI-like"/>
    <property type="match status" value="1"/>
</dbReference>
<dbReference type="GO" id="GO:0005886">
    <property type="term" value="C:plasma membrane"/>
    <property type="evidence" value="ECO:0007669"/>
    <property type="project" value="UniProtKB-SubCell"/>
</dbReference>
<evidence type="ECO:0000256" key="4">
    <source>
        <dbReference type="ARBA" id="ARBA00022519"/>
    </source>
</evidence>
<evidence type="ECO:0000256" key="8">
    <source>
        <dbReference type="SAM" id="Phobius"/>
    </source>
</evidence>
<evidence type="ECO:0000256" key="7">
    <source>
        <dbReference type="ARBA" id="ARBA00023136"/>
    </source>
</evidence>
<reference evidence="11" key="1">
    <citation type="submission" date="2017-01" db="EMBL/GenBank/DDBJ databases">
        <authorList>
            <person name="Varghese N."/>
            <person name="Submissions S."/>
        </authorList>
    </citation>
    <scope>NUCLEOTIDE SEQUENCE [LARGE SCALE GENOMIC DNA]</scope>
    <source>
        <strain evidence="11">DSM 23127</strain>
    </source>
</reference>
<evidence type="ECO:0000259" key="9">
    <source>
        <dbReference type="PROSITE" id="PS50928"/>
    </source>
</evidence>
<dbReference type="CDD" id="cd06261">
    <property type="entry name" value="TM_PBP2"/>
    <property type="match status" value="1"/>
</dbReference>
<dbReference type="GO" id="GO:0055085">
    <property type="term" value="P:transmembrane transport"/>
    <property type="evidence" value="ECO:0007669"/>
    <property type="project" value="InterPro"/>
</dbReference>
<proteinExistence type="predicted"/>
<feature type="domain" description="ABC transmembrane type-1" evidence="9">
    <location>
        <begin position="53"/>
        <end position="263"/>
    </location>
</feature>
<protein>
    <submittedName>
        <fullName evidence="10">Putative spermidine/putrescine transport system permease protein</fullName>
    </submittedName>
</protein>
<dbReference type="Proteomes" id="UP000187608">
    <property type="component" value="Unassembled WGS sequence"/>
</dbReference>
<sequence length="274" mass="31329">MFVRRKPWLMLTPALLFLLLPLYGLWSALWNSLTPDGEVTLRVYSALFSNTEFLFSFFYSMWIALISTILSLMIGWLMTRFFLFYLENTGGKLAVWLPMIFPHFVWAYLILLLFREGGVISGFLPGDPAFANDPQGIGIILTYLGKEIPFVILMLLPVYLERNRAYDDLVETLGGSFLSRIKDAEWPFIAPVLIETGLIIFAFTFSAYEVPALVGATFPEMISVFTYDWFYSGDWSERPLAFAAMVSSSAFIGIVAWILLFFMNKKRRNITEGL</sequence>
<keyword evidence="11" id="KW-1185">Reference proteome</keyword>
<keyword evidence="7 8" id="KW-0472">Membrane</keyword>
<keyword evidence="3" id="KW-1003">Cell membrane</keyword>
<accession>A0A1N7J969</accession>
<comment type="subcellular location">
    <subcellularLocation>
        <location evidence="1">Cell inner membrane</location>
        <topology evidence="1">Multi-pass membrane protein</topology>
    </subcellularLocation>
</comment>
<evidence type="ECO:0000256" key="1">
    <source>
        <dbReference type="ARBA" id="ARBA00004429"/>
    </source>
</evidence>
<evidence type="ECO:0000256" key="3">
    <source>
        <dbReference type="ARBA" id="ARBA00022475"/>
    </source>
</evidence>
<evidence type="ECO:0000256" key="5">
    <source>
        <dbReference type="ARBA" id="ARBA00022692"/>
    </source>
</evidence>
<evidence type="ECO:0000313" key="11">
    <source>
        <dbReference type="Proteomes" id="UP000187608"/>
    </source>
</evidence>
<feature type="transmembrane region" description="Helical" evidence="8">
    <location>
        <begin position="93"/>
        <end position="114"/>
    </location>
</feature>
<name>A0A1N7J969_9BACI</name>
<dbReference type="SUPFAM" id="SSF161098">
    <property type="entry name" value="MetI-like"/>
    <property type="match status" value="1"/>
</dbReference>
<gene>
    <name evidence="10" type="ORF">SAMN05421687_104192</name>
</gene>
<dbReference type="AlphaFoldDB" id="A0A1N7J969"/>
<keyword evidence="4" id="KW-0997">Cell inner membrane</keyword>
<dbReference type="PROSITE" id="PS50928">
    <property type="entry name" value="ABC_TM1"/>
    <property type="match status" value="1"/>
</dbReference>